<dbReference type="RefSeq" id="WP_343223476.1">
    <property type="nucleotide sequence ID" value="NZ_CAJVAS010000011.1"/>
</dbReference>
<comment type="caution">
    <text evidence="1">The sequence shown here is derived from an EMBL/GenBank/DDBJ whole genome shotgun (WGS) entry which is preliminary data.</text>
</comment>
<evidence type="ECO:0008006" key="3">
    <source>
        <dbReference type="Google" id="ProtNLM"/>
    </source>
</evidence>
<dbReference type="Pfam" id="PF14270">
    <property type="entry name" value="DUF4358"/>
    <property type="match status" value="1"/>
</dbReference>
<name>A0A916K1N5_9BACL</name>
<proteinExistence type="predicted"/>
<dbReference type="InterPro" id="IPR025648">
    <property type="entry name" value="DUF4358"/>
</dbReference>
<reference evidence="1" key="1">
    <citation type="submission" date="2021-06" db="EMBL/GenBank/DDBJ databases">
        <authorList>
            <person name="Criscuolo A."/>
        </authorList>
    </citation>
    <scope>NUCLEOTIDE SEQUENCE</scope>
    <source>
        <strain evidence="1">CIP111600</strain>
    </source>
</reference>
<protein>
    <recommendedName>
        <fullName evidence="3">DUF4358 domain-containing protein</fullName>
    </recommendedName>
</protein>
<evidence type="ECO:0000313" key="2">
    <source>
        <dbReference type="Proteomes" id="UP000693672"/>
    </source>
</evidence>
<keyword evidence="2" id="KW-1185">Reference proteome</keyword>
<sequence length="158" mass="18112">MNQRWIVLLVFVVAMELLTGCVSRNNSQELLSVTELVGRMKQQIGSFSEMKQGDAEKLRKLYHIEASDVAEFALYTALSNVKADELAIIKLKDARDIEAIMDQVRQRVATQSVKFKDYRPQEYYLIEKHVLLSKGPVIFFAISKDADRMKHAFDDALK</sequence>
<gene>
    <name evidence="1" type="ORF">PAESOLCIP111_02963</name>
</gene>
<dbReference type="AlphaFoldDB" id="A0A916K1N5"/>
<accession>A0A916K1N5</accession>
<organism evidence="1 2">
    <name type="scientific">Paenibacillus solanacearum</name>
    <dbReference type="NCBI Taxonomy" id="2048548"/>
    <lineage>
        <taxon>Bacteria</taxon>
        <taxon>Bacillati</taxon>
        <taxon>Bacillota</taxon>
        <taxon>Bacilli</taxon>
        <taxon>Bacillales</taxon>
        <taxon>Paenibacillaceae</taxon>
        <taxon>Paenibacillus</taxon>
    </lineage>
</organism>
<evidence type="ECO:0000313" key="1">
    <source>
        <dbReference type="EMBL" id="CAG7627888.1"/>
    </source>
</evidence>
<dbReference type="EMBL" id="CAJVAS010000011">
    <property type="protein sequence ID" value="CAG7627888.1"/>
    <property type="molecule type" value="Genomic_DNA"/>
</dbReference>
<dbReference type="Proteomes" id="UP000693672">
    <property type="component" value="Unassembled WGS sequence"/>
</dbReference>